<evidence type="ECO:0000313" key="4">
    <source>
        <dbReference type="Proteomes" id="UP000434052"/>
    </source>
</evidence>
<proteinExistence type="predicted"/>
<evidence type="ECO:0000313" key="2">
    <source>
        <dbReference type="EMBL" id="QJT07401.1"/>
    </source>
</evidence>
<protein>
    <submittedName>
        <fullName evidence="2">NADH-quinone oxidoreductase subunit C</fullName>
    </submittedName>
</protein>
<evidence type="ECO:0000313" key="3">
    <source>
        <dbReference type="EMBL" id="TVM34683.1"/>
    </source>
</evidence>
<evidence type="ECO:0000313" key="5">
    <source>
        <dbReference type="Proteomes" id="UP000503251"/>
    </source>
</evidence>
<dbReference type="PIRSF" id="PIRSF036585">
    <property type="entry name" value="EchD"/>
    <property type="match status" value="1"/>
</dbReference>
<dbReference type="Gene3D" id="3.30.460.80">
    <property type="entry name" value="NADH:ubiquinone oxidoreductase, 30kDa subunit"/>
    <property type="match status" value="1"/>
</dbReference>
<dbReference type="GO" id="GO:0008137">
    <property type="term" value="F:NADH dehydrogenase (ubiquinone) activity"/>
    <property type="evidence" value="ECO:0007669"/>
    <property type="project" value="InterPro"/>
</dbReference>
<dbReference type="EMBL" id="QMIF01000004">
    <property type="protein sequence ID" value="TVM34683.1"/>
    <property type="molecule type" value="Genomic_DNA"/>
</dbReference>
<feature type="domain" description="NADH:ubiquinone oxidoreductase 30kDa subunit" evidence="1">
    <location>
        <begin position="10"/>
        <end position="95"/>
    </location>
</feature>
<dbReference type="AlphaFoldDB" id="A0A6P1ZKU9"/>
<keyword evidence="5" id="KW-1185">Reference proteome</keyword>
<dbReference type="Proteomes" id="UP000503251">
    <property type="component" value="Chromosome"/>
</dbReference>
<reference evidence="3 4" key="1">
    <citation type="submission" date="2018-06" db="EMBL/GenBank/DDBJ databases">
        <title>Complete genome of Desulfovibrio marinus P48SEP.</title>
        <authorList>
            <person name="Crispim J.S."/>
            <person name="Vidigal P.M.P."/>
            <person name="Silva L.C.F."/>
            <person name="Araujo L.C."/>
            <person name="Laguardia C.N."/>
            <person name="Dias R.S."/>
            <person name="Sousa M.P."/>
            <person name="Paula S.O."/>
            <person name="Silva C."/>
        </authorList>
    </citation>
    <scope>NUCLEOTIDE SEQUENCE [LARGE SCALE GENOMIC DNA]</scope>
    <source>
        <strain evidence="3 4">P48SEP</strain>
    </source>
</reference>
<dbReference type="InterPro" id="IPR001268">
    <property type="entry name" value="NADH_UbQ_OxRdtase_30kDa_su"/>
</dbReference>
<dbReference type="Proteomes" id="UP000434052">
    <property type="component" value="Unassembled WGS sequence"/>
</dbReference>
<name>A0A6P1ZKU9_9BACT</name>
<sequence length="124" mass="14349">MATFLETTEVTQETLKAEIHRLLDAGYRLETMTCVDLDEKTVDLLYHFQKDLQMIHLRMKQPKSENAPTISDVVFAAFLVENEIQDQFGLCFEGLVLNFSNFLYLEEEVATTPFCKYGITRKES</sequence>
<reference evidence="2 5" key="2">
    <citation type="submission" date="2019-04" db="EMBL/GenBank/DDBJ databases">
        <title>Isolation and culture of sulfate reducing bacteria from the cold seep of the South China Sea.</title>
        <authorList>
            <person name="Sun C."/>
            <person name="Liu R."/>
        </authorList>
    </citation>
    <scope>NUCLEOTIDE SEQUENCE [LARGE SCALE GENOMIC DNA]</scope>
    <source>
        <strain evidence="2 5">CS1</strain>
    </source>
</reference>
<dbReference type="InterPro" id="IPR037232">
    <property type="entry name" value="NADH_quin_OxRdtase_su_C/D-like"/>
</dbReference>
<organism evidence="3 4">
    <name type="scientific">Oceanidesulfovibrio marinus</name>
    <dbReference type="NCBI Taxonomy" id="370038"/>
    <lineage>
        <taxon>Bacteria</taxon>
        <taxon>Pseudomonadati</taxon>
        <taxon>Thermodesulfobacteriota</taxon>
        <taxon>Desulfovibrionia</taxon>
        <taxon>Desulfovibrionales</taxon>
        <taxon>Desulfovibrionaceae</taxon>
        <taxon>Oceanidesulfovibrio</taxon>
    </lineage>
</organism>
<dbReference type="OrthoDB" id="3178054at2"/>
<evidence type="ECO:0000259" key="1">
    <source>
        <dbReference type="Pfam" id="PF00329"/>
    </source>
</evidence>
<dbReference type="SUPFAM" id="SSF143243">
    <property type="entry name" value="Nqo5-like"/>
    <property type="match status" value="1"/>
</dbReference>
<accession>A0A6P1ZKU9</accession>
<dbReference type="InterPro" id="IPR012179">
    <property type="entry name" value="NiFe-hyd_3_EchD"/>
</dbReference>
<dbReference type="Pfam" id="PF00329">
    <property type="entry name" value="Complex1_30kDa"/>
    <property type="match status" value="1"/>
</dbReference>
<dbReference type="RefSeq" id="WP_144305005.1">
    <property type="nucleotide sequence ID" value="NZ_CP039543.1"/>
</dbReference>
<dbReference type="EMBL" id="CP039543">
    <property type="protein sequence ID" value="QJT07401.1"/>
    <property type="molecule type" value="Genomic_DNA"/>
</dbReference>
<gene>
    <name evidence="3" type="ORF">DQK91_08935</name>
    <name evidence="2" type="ORF">E8L03_00055</name>
</gene>